<feature type="repeat" description="Hemopexin" evidence="2">
    <location>
        <begin position="177"/>
        <end position="226"/>
    </location>
</feature>
<keyword evidence="4" id="KW-1185">Reference proteome</keyword>
<dbReference type="FunCoup" id="H3AHS3">
    <property type="interactions" value="370"/>
</dbReference>
<reference evidence="3" key="2">
    <citation type="submission" date="2025-08" db="UniProtKB">
        <authorList>
            <consortium name="Ensembl"/>
        </authorList>
    </citation>
    <scope>IDENTIFICATION</scope>
</reference>
<evidence type="ECO:0000256" key="2">
    <source>
        <dbReference type="PROSITE-ProRule" id="PRU01011"/>
    </source>
</evidence>
<feature type="repeat" description="Hemopexin" evidence="2">
    <location>
        <begin position="41"/>
        <end position="85"/>
    </location>
</feature>
<dbReference type="SMART" id="SM00120">
    <property type="entry name" value="HX"/>
    <property type="match status" value="2"/>
</dbReference>
<dbReference type="CDD" id="cd00094">
    <property type="entry name" value="HX"/>
    <property type="match status" value="1"/>
</dbReference>
<dbReference type="AlphaFoldDB" id="H3AHS3"/>
<sequence>WNVPPGMECHFAPSHCPGWDQASHGTRKNTTLALLYNRCSNTSFDAFSVDNLGRIYAFRSNLYFRLDSKRDGWHPWSLNHTWKDLHGTIDAAFNWEQKMYFIQSSQVSIYRSDQGYHLIQGYPKSIKEELGYGGDGVDAAFICTNSHDLHIIKGNKKFIINLLSSPKVPLEEKTILHSHVDGAMCISEGVILFDGPHYYKYASADDLITATEIPPPHSIAKEFVDCQE</sequence>
<dbReference type="Ensembl" id="ENSLACT00000009265.1">
    <property type="protein sequence ID" value="ENSLACP00000009194.1"/>
    <property type="gene ID" value="ENSLACG00000008116.1"/>
</dbReference>
<dbReference type="InterPro" id="IPR000585">
    <property type="entry name" value="Hemopexin-like_dom"/>
</dbReference>
<proteinExistence type="predicted"/>
<dbReference type="HOGENOM" id="CLU_1405482_0_0_1"/>
<feature type="repeat" description="Hemopexin" evidence="2">
    <location>
        <begin position="86"/>
        <end position="133"/>
    </location>
</feature>
<organism evidence="3 4">
    <name type="scientific">Latimeria chalumnae</name>
    <name type="common">Coelacanth</name>
    <dbReference type="NCBI Taxonomy" id="7897"/>
    <lineage>
        <taxon>Eukaryota</taxon>
        <taxon>Metazoa</taxon>
        <taxon>Chordata</taxon>
        <taxon>Craniata</taxon>
        <taxon>Vertebrata</taxon>
        <taxon>Euteleostomi</taxon>
        <taxon>Coelacanthiformes</taxon>
        <taxon>Coelacanthidae</taxon>
        <taxon>Latimeria</taxon>
    </lineage>
</organism>
<evidence type="ECO:0000256" key="1">
    <source>
        <dbReference type="ARBA" id="ARBA00022737"/>
    </source>
</evidence>
<dbReference type="Bgee" id="ENSLACG00000008116">
    <property type="expression patterns" value="Expressed in pelvic fin and 5 other cell types or tissues"/>
</dbReference>
<evidence type="ECO:0000313" key="3">
    <source>
        <dbReference type="Ensembl" id="ENSLACP00000009194.1"/>
    </source>
</evidence>
<reference evidence="3" key="3">
    <citation type="submission" date="2025-09" db="UniProtKB">
        <authorList>
            <consortium name="Ensembl"/>
        </authorList>
    </citation>
    <scope>IDENTIFICATION</scope>
</reference>
<dbReference type="EMBL" id="AFYH01188978">
    <property type="status" value="NOT_ANNOTATED_CDS"/>
    <property type="molecule type" value="Genomic_DNA"/>
</dbReference>
<dbReference type="GeneTree" id="ENSGT00390000009178"/>
<reference evidence="4" key="1">
    <citation type="submission" date="2011-08" db="EMBL/GenBank/DDBJ databases">
        <title>The draft genome of Latimeria chalumnae.</title>
        <authorList>
            <person name="Di Palma F."/>
            <person name="Alfoldi J."/>
            <person name="Johnson J."/>
            <person name="Berlin A."/>
            <person name="Gnerre S."/>
            <person name="Jaffe D."/>
            <person name="MacCallum I."/>
            <person name="Young S."/>
            <person name="Walker B.J."/>
            <person name="Lander E."/>
            <person name="Lindblad-Toh K."/>
        </authorList>
    </citation>
    <scope>NUCLEOTIDE SEQUENCE [LARGE SCALE GENOMIC DNA]</scope>
    <source>
        <strain evidence="4">Wild caught</strain>
    </source>
</reference>
<dbReference type="Proteomes" id="UP000008672">
    <property type="component" value="Unassembled WGS sequence"/>
</dbReference>
<dbReference type="STRING" id="7897.ENSLACP00000009194"/>
<dbReference type="PROSITE" id="PS51642">
    <property type="entry name" value="HEMOPEXIN_2"/>
    <property type="match status" value="3"/>
</dbReference>
<dbReference type="Gene3D" id="2.110.10.10">
    <property type="entry name" value="Hemopexin-like domain"/>
    <property type="match status" value="1"/>
</dbReference>
<dbReference type="SUPFAM" id="SSF50923">
    <property type="entry name" value="Hemopexin-like domain"/>
    <property type="match status" value="1"/>
</dbReference>
<accession>H3AHS3</accession>
<dbReference type="EMBL" id="AFYH01188979">
    <property type="status" value="NOT_ANNOTATED_CDS"/>
    <property type="molecule type" value="Genomic_DNA"/>
</dbReference>
<dbReference type="InterPro" id="IPR018487">
    <property type="entry name" value="Hemopexin-like_repeat"/>
</dbReference>
<dbReference type="InParanoid" id="H3AHS3"/>
<keyword evidence="1" id="KW-0677">Repeat</keyword>
<dbReference type="OMA" id="GAMCISE"/>
<protein>
    <submittedName>
        <fullName evidence="3">Hemopexin</fullName>
    </submittedName>
</protein>
<dbReference type="InterPro" id="IPR036375">
    <property type="entry name" value="Hemopexin-like_dom_sf"/>
</dbReference>
<name>H3AHS3_LATCH</name>
<dbReference type="eggNOG" id="KOG1565">
    <property type="taxonomic scope" value="Eukaryota"/>
</dbReference>
<evidence type="ECO:0000313" key="4">
    <source>
        <dbReference type="Proteomes" id="UP000008672"/>
    </source>
</evidence>